<proteinExistence type="predicted"/>
<feature type="region of interest" description="Disordered" evidence="1">
    <location>
        <begin position="269"/>
        <end position="309"/>
    </location>
</feature>
<feature type="region of interest" description="Disordered" evidence="1">
    <location>
        <begin position="37"/>
        <end position="70"/>
    </location>
</feature>
<feature type="compositionally biased region" description="Polar residues" evidence="1">
    <location>
        <begin position="382"/>
        <end position="394"/>
    </location>
</feature>
<feature type="compositionally biased region" description="Polar residues" evidence="1">
    <location>
        <begin position="208"/>
        <end position="218"/>
    </location>
</feature>
<evidence type="ECO:0000313" key="2">
    <source>
        <dbReference type="Proteomes" id="UP000694845"/>
    </source>
</evidence>
<feature type="region of interest" description="Disordered" evidence="1">
    <location>
        <begin position="146"/>
        <end position="193"/>
    </location>
</feature>
<feature type="region of interest" description="Disordered" evidence="1">
    <location>
        <begin position="382"/>
        <end position="405"/>
    </location>
</feature>
<sequence length="623" mass="69151">MEQFQRIEQFIHDVSLCVETSRDLCERVSQDLRPLLHKPWPPKAKLSRSSIPPGADGDVGNRGDAASAEAETLAEVERALVKAQRARELQRRLNPMEELHQEEVIEASAGDQRTGVDLPPKPASQVIDGQEFAVISRSTLQKLFADTKPRISSKDDANLPPKPRPGTAQARAAYGAKVPRPKSSAKSRFTTTSSEIGRNVAAKPKANTLGNKLTNPQLVSGKKEPTDKTKLTQTVNRTKNPTSAGNEKVVKLEKVGKPRYVTKNKRSTVGMNREEPSLNSPEARKGKNQNFVGVSKKPDTVGDKQETSVTEVGSLVQETADLNLKEMSSDRATSSGRGDREAQIQEDCPRPFLLKRDGHDLRVPSRLRKLQSDIARLKQRLSSEMTPNEQSSHSQHFRHRLESKFQQSSQSLSLRDVQDVTRDCRHLIHVAKSALTEFPGHGKASWDSRCRLLVLTKALRAKLDTIKADFENVAEGEKRFLSKDHPALPPASQLDSSGGAVHQNVCHPPSTAFFLPVQHGDFHGCLTHLDGTSRGQRCFEYNNLKELQRFATLQHDVQRLTLQIQLEKLIGEEILPILVDLDPSDSNFVPLYRTLYGLLCHGGRLYPSVVGDSMESTSEMETA</sequence>
<dbReference type="PANTHER" id="PTHR14870">
    <property type="entry name" value="TUBULIN EPSILON AND DELTA COMPLEX PROTEIN 2"/>
    <property type="match status" value="1"/>
</dbReference>
<keyword evidence="2" id="KW-1185">Reference proteome</keyword>
<dbReference type="KEGG" id="aplc:110985614"/>
<dbReference type="PANTHER" id="PTHR14870:SF1">
    <property type="entry name" value="TUBULIN EPSILON AND DELTA COMPLEX PROTEIN 2"/>
    <property type="match status" value="1"/>
</dbReference>
<gene>
    <name evidence="3" type="primary">LOC110985614</name>
</gene>
<evidence type="ECO:0000256" key="1">
    <source>
        <dbReference type="SAM" id="MobiDB-lite"/>
    </source>
</evidence>
<dbReference type="GeneID" id="110985614"/>
<dbReference type="InterPro" id="IPR031518">
    <property type="entry name" value="DUF4693"/>
</dbReference>
<dbReference type="Proteomes" id="UP000694845">
    <property type="component" value="Unplaced"/>
</dbReference>
<evidence type="ECO:0000313" key="3">
    <source>
        <dbReference type="RefSeq" id="XP_022102444.1"/>
    </source>
</evidence>
<feature type="compositionally biased region" description="Basic and acidic residues" evidence="1">
    <location>
        <begin position="146"/>
        <end position="157"/>
    </location>
</feature>
<feature type="compositionally biased region" description="Basic and acidic residues" evidence="1">
    <location>
        <begin position="296"/>
        <end position="306"/>
    </location>
</feature>
<dbReference type="OrthoDB" id="9939072at2759"/>
<feature type="region of interest" description="Disordered" evidence="1">
    <location>
        <begin position="325"/>
        <end position="345"/>
    </location>
</feature>
<reference evidence="3" key="1">
    <citation type="submission" date="2025-08" db="UniProtKB">
        <authorList>
            <consortium name="RefSeq"/>
        </authorList>
    </citation>
    <scope>IDENTIFICATION</scope>
</reference>
<feature type="region of interest" description="Disordered" evidence="1">
    <location>
        <begin position="207"/>
        <end position="229"/>
    </location>
</feature>
<accession>A0A8B7Z9U8</accession>
<organism evidence="2 3">
    <name type="scientific">Acanthaster planci</name>
    <name type="common">Crown-of-thorns starfish</name>
    <dbReference type="NCBI Taxonomy" id="133434"/>
    <lineage>
        <taxon>Eukaryota</taxon>
        <taxon>Metazoa</taxon>
        <taxon>Echinodermata</taxon>
        <taxon>Eleutherozoa</taxon>
        <taxon>Asterozoa</taxon>
        <taxon>Asteroidea</taxon>
        <taxon>Valvatacea</taxon>
        <taxon>Valvatida</taxon>
        <taxon>Acanthasteridae</taxon>
        <taxon>Acanthaster</taxon>
    </lineage>
</organism>
<protein>
    <submittedName>
        <fullName evidence="3">Uncharacterized protein LOC110985614</fullName>
    </submittedName>
</protein>
<dbReference type="Pfam" id="PF15764">
    <property type="entry name" value="DUF4693"/>
    <property type="match status" value="1"/>
</dbReference>
<dbReference type="RefSeq" id="XP_022102444.1">
    <property type="nucleotide sequence ID" value="XM_022246752.1"/>
</dbReference>
<name>A0A8B7Z9U8_ACAPL</name>
<dbReference type="OMA" id="WEDVYYL"/>
<dbReference type="AlphaFoldDB" id="A0A8B7Z9U8"/>